<evidence type="ECO:0000313" key="2">
    <source>
        <dbReference type="Proteomes" id="UP000594638"/>
    </source>
</evidence>
<sequence length="107" mass="12787">MSDLVLVETLPDNDVAMSETLHFIITYFFPRDYKKIVDHFLFTVNEDFSTMNWFSWDKLLFETTLGTLKDRLSMRTSYYRLRDSSIGQTHVLDDYDDNDFVDAPPRW</sequence>
<dbReference type="Proteomes" id="UP000594638">
    <property type="component" value="Unassembled WGS sequence"/>
</dbReference>
<reference evidence="1 2" key="1">
    <citation type="submission" date="2019-12" db="EMBL/GenBank/DDBJ databases">
        <authorList>
            <person name="Alioto T."/>
            <person name="Alioto T."/>
            <person name="Gomez Garrido J."/>
        </authorList>
    </citation>
    <scope>NUCLEOTIDE SEQUENCE [LARGE SCALE GENOMIC DNA]</scope>
</reference>
<dbReference type="AlphaFoldDB" id="A0A8S0SMQ0"/>
<protein>
    <submittedName>
        <fullName evidence="1">Uncharacterized protein</fullName>
    </submittedName>
</protein>
<keyword evidence="2" id="KW-1185">Reference proteome</keyword>
<evidence type="ECO:0000313" key="1">
    <source>
        <dbReference type="EMBL" id="CAA2994227.1"/>
    </source>
</evidence>
<proteinExistence type="predicted"/>
<organism evidence="1 2">
    <name type="scientific">Olea europaea subsp. europaea</name>
    <dbReference type="NCBI Taxonomy" id="158383"/>
    <lineage>
        <taxon>Eukaryota</taxon>
        <taxon>Viridiplantae</taxon>
        <taxon>Streptophyta</taxon>
        <taxon>Embryophyta</taxon>
        <taxon>Tracheophyta</taxon>
        <taxon>Spermatophyta</taxon>
        <taxon>Magnoliopsida</taxon>
        <taxon>eudicotyledons</taxon>
        <taxon>Gunneridae</taxon>
        <taxon>Pentapetalae</taxon>
        <taxon>asterids</taxon>
        <taxon>lamiids</taxon>
        <taxon>Lamiales</taxon>
        <taxon>Oleaceae</taxon>
        <taxon>Oleeae</taxon>
        <taxon>Olea</taxon>
    </lineage>
</organism>
<comment type="caution">
    <text evidence="1">The sequence shown here is derived from an EMBL/GenBank/DDBJ whole genome shotgun (WGS) entry which is preliminary data.</text>
</comment>
<dbReference type="EMBL" id="CACTIH010005469">
    <property type="protein sequence ID" value="CAA2994227.1"/>
    <property type="molecule type" value="Genomic_DNA"/>
</dbReference>
<gene>
    <name evidence="1" type="ORF">OLEA9_A068725</name>
</gene>
<dbReference type="OrthoDB" id="929250at2759"/>
<name>A0A8S0SMQ0_OLEEU</name>
<dbReference type="Gramene" id="OE9A068725T1">
    <property type="protein sequence ID" value="OE9A068725C1"/>
    <property type="gene ID" value="OE9A068725"/>
</dbReference>
<accession>A0A8S0SMQ0</accession>